<dbReference type="Gene3D" id="2.120.10.70">
    <property type="entry name" value="Fucose-specific lectin"/>
    <property type="match status" value="1"/>
</dbReference>
<dbReference type="Pfam" id="PF07938">
    <property type="entry name" value="Fungal_lectin"/>
    <property type="match status" value="1"/>
</dbReference>
<dbReference type="AlphaFoldDB" id="A0A8H4W0W2"/>
<dbReference type="EMBL" id="JAAMPI010000666">
    <property type="protein sequence ID" value="KAF4629516.1"/>
    <property type="molecule type" value="Genomic_DNA"/>
</dbReference>
<reference evidence="3 4" key="1">
    <citation type="submission" date="2020-03" db="EMBL/GenBank/DDBJ databases">
        <title>Draft Genome Sequence of Cudoniella acicularis.</title>
        <authorList>
            <person name="Buettner E."/>
            <person name="Kellner H."/>
        </authorList>
    </citation>
    <scope>NUCLEOTIDE SEQUENCE [LARGE SCALE GENOMIC DNA]</scope>
    <source>
        <strain evidence="3 4">DSM 108380</strain>
    </source>
</reference>
<dbReference type="OrthoDB" id="407298at2759"/>
<accession>A0A8H4W0W2</accession>
<sequence length="514" mass="56500">MDFSSLDAVEFFLNNKRYIHLFYQTADSVLRRSCYEQGQGWFTYQNGILATNAKKKTPVTATRWVSGSTVHIRVYYLDEIDSPLNVAGGSRLAIARPEKDGETIRLFYQQKKNAGNCPLREVAFESDADPDDEGPDDTTPTSGRWILRDFMDHDAEEGTGVTAVSAAKTSNVCVYYEGKDRYLRVNIWKAEERTWKGSLVTDKQFILASGAPIAAICWYANETAMMRDLRIRVFTILKSNSAKIVELVRNGDSWRQPKPVVSIPAEAQEKPCIGVTRNNTKSATNPISVFYMPQPNVINLAHVSTNNAATRAELESLKPQGIPTSRGLPWSPVDAGNTSIPASGTGSEPSVSTGSTASPSTSSSKGPPPPPSPSPSVPPTAPPVDPFGATPLDAADPTSPHYLPPHRRQTGKPFPFGTHGWTSGGNLRYKPHVTIDNASNDGEVHVRLVVNAIENVSNALIDMVAQSYKDHTPTRIRIIWLMASLQKRVEEMGFKIHPDEQGPNGKWRWDATEP</sequence>
<evidence type="ECO:0000256" key="1">
    <source>
        <dbReference type="ARBA" id="ARBA00009042"/>
    </source>
</evidence>
<protein>
    <recommendedName>
        <fullName evidence="5">Fucose-specific lectin</fullName>
    </recommendedName>
</protein>
<evidence type="ECO:0008006" key="5">
    <source>
        <dbReference type="Google" id="ProtNLM"/>
    </source>
</evidence>
<organism evidence="3 4">
    <name type="scientific">Cudoniella acicularis</name>
    <dbReference type="NCBI Taxonomy" id="354080"/>
    <lineage>
        <taxon>Eukaryota</taxon>
        <taxon>Fungi</taxon>
        <taxon>Dikarya</taxon>
        <taxon>Ascomycota</taxon>
        <taxon>Pezizomycotina</taxon>
        <taxon>Leotiomycetes</taxon>
        <taxon>Helotiales</taxon>
        <taxon>Tricladiaceae</taxon>
        <taxon>Cudoniella</taxon>
    </lineage>
</organism>
<feature type="compositionally biased region" description="Pro residues" evidence="2">
    <location>
        <begin position="366"/>
        <end position="385"/>
    </location>
</feature>
<evidence type="ECO:0000313" key="3">
    <source>
        <dbReference type="EMBL" id="KAF4629516.1"/>
    </source>
</evidence>
<proteinExistence type="inferred from homology"/>
<evidence type="ECO:0000256" key="2">
    <source>
        <dbReference type="SAM" id="MobiDB-lite"/>
    </source>
</evidence>
<name>A0A8H4W0W2_9HELO</name>
<dbReference type="SUPFAM" id="SSF89372">
    <property type="entry name" value="Fucose-specific lectin"/>
    <property type="match status" value="1"/>
</dbReference>
<evidence type="ECO:0000313" key="4">
    <source>
        <dbReference type="Proteomes" id="UP000566819"/>
    </source>
</evidence>
<feature type="compositionally biased region" description="Low complexity" evidence="2">
    <location>
        <begin position="349"/>
        <end position="365"/>
    </location>
</feature>
<gene>
    <name evidence="3" type="ORF">G7Y89_g8632</name>
</gene>
<keyword evidence="4" id="KW-1185">Reference proteome</keyword>
<dbReference type="Proteomes" id="UP000566819">
    <property type="component" value="Unassembled WGS sequence"/>
</dbReference>
<feature type="compositionally biased region" description="Polar residues" evidence="2">
    <location>
        <begin position="336"/>
        <end position="348"/>
    </location>
</feature>
<dbReference type="InterPro" id="IPR012475">
    <property type="entry name" value="Fungal_lectin"/>
</dbReference>
<comment type="similarity">
    <text evidence="1">Belongs to the fungal fucose-specific lectin family.</text>
</comment>
<feature type="region of interest" description="Disordered" evidence="2">
    <location>
        <begin position="316"/>
        <end position="419"/>
    </location>
</feature>
<comment type="caution">
    <text evidence="3">The sequence shown here is derived from an EMBL/GenBank/DDBJ whole genome shotgun (WGS) entry which is preliminary data.</text>
</comment>